<evidence type="ECO:0000256" key="1">
    <source>
        <dbReference type="ARBA" id="ARBA00004141"/>
    </source>
</evidence>
<dbReference type="InterPro" id="IPR036257">
    <property type="entry name" value="Cyt_c_oxidase_su2_TM_sf"/>
</dbReference>
<dbReference type="InterPro" id="IPR011759">
    <property type="entry name" value="Cyt_c_oxidase_su2_TM_dom"/>
</dbReference>
<keyword evidence="16" id="KW-1185">Reference proteome</keyword>
<comment type="cofactor">
    <cofactor evidence="11">
        <name>Cu cation</name>
        <dbReference type="ChEBI" id="CHEBI:23378"/>
    </cofactor>
    <text evidence="11">Binds a copper A center.</text>
</comment>
<dbReference type="Proteomes" id="UP000505210">
    <property type="component" value="Chromosome"/>
</dbReference>
<dbReference type="SUPFAM" id="SSF81464">
    <property type="entry name" value="Cytochrome c oxidase subunit II-like, transmembrane region"/>
    <property type="match status" value="1"/>
</dbReference>
<dbReference type="SUPFAM" id="SSF49503">
    <property type="entry name" value="Cupredoxins"/>
    <property type="match status" value="1"/>
</dbReference>
<dbReference type="GO" id="GO:0005507">
    <property type="term" value="F:copper ion binding"/>
    <property type="evidence" value="ECO:0007669"/>
    <property type="project" value="InterPro"/>
</dbReference>
<accession>A0A6M8BK42</accession>
<organism evidence="15 16">
    <name type="scientific">Thermoleptolyngbya sichuanensis A183</name>
    <dbReference type="NCBI Taxonomy" id="2737172"/>
    <lineage>
        <taxon>Bacteria</taxon>
        <taxon>Bacillati</taxon>
        <taxon>Cyanobacteriota</taxon>
        <taxon>Cyanophyceae</taxon>
        <taxon>Oculatellales</taxon>
        <taxon>Oculatellaceae</taxon>
        <taxon>Thermoleptolyngbya</taxon>
        <taxon>Thermoleptolyngbya sichuanensis</taxon>
    </lineage>
</organism>
<dbReference type="Gene3D" id="1.10.287.90">
    <property type="match status" value="1"/>
</dbReference>
<keyword evidence="7 10" id="KW-0249">Electron transport</keyword>
<proteinExistence type="inferred from homology"/>
<evidence type="ECO:0000259" key="14">
    <source>
        <dbReference type="PROSITE" id="PS50999"/>
    </source>
</evidence>
<evidence type="ECO:0000256" key="6">
    <source>
        <dbReference type="ARBA" id="ARBA00022967"/>
    </source>
</evidence>
<evidence type="ECO:0000256" key="7">
    <source>
        <dbReference type="ARBA" id="ARBA00022982"/>
    </source>
</evidence>
<evidence type="ECO:0000259" key="13">
    <source>
        <dbReference type="PROSITE" id="PS50857"/>
    </source>
</evidence>
<evidence type="ECO:0000313" key="16">
    <source>
        <dbReference type="Proteomes" id="UP000505210"/>
    </source>
</evidence>
<dbReference type="PANTHER" id="PTHR22888:SF9">
    <property type="entry name" value="CYTOCHROME C OXIDASE SUBUNIT 2"/>
    <property type="match status" value="1"/>
</dbReference>
<keyword evidence="4 10" id="KW-0679">Respiratory chain</keyword>
<feature type="domain" description="Cytochrome oxidase subunit II transmembrane region profile" evidence="14">
    <location>
        <begin position="25"/>
        <end position="120"/>
    </location>
</feature>
<dbReference type="RefSeq" id="WP_172357148.1">
    <property type="nucleotide sequence ID" value="NZ_CP053661.1"/>
</dbReference>
<keyword evidence="8 12" id="KW-1133">Transmembrane helix</keyword>
<dbReference type="EC" id="7.1.1.9" evidence="11"/>
<evidence type="ECO:0000256" key="2">
    <source>
        <dbReference type="ARBA" id="ARBA00007866"/>
    </source>
</evidence>
<protein>
    <recommendedName>
        <fullName evidence="11">Cytochrome c oxidase subunit 2</fullName>
        <ecNumber evidence="11">7.1.1.9</ecNumber>
    </recommendedName>
</protein>
<dbReference type="GO" id="GO:0004129">
    <property type="term" value="F:cytochrome-c oxidase activity"/>
    <property type="evidence" value="ECO:0007669"/>
    <property type="project" value="UniProtKB-EC"/>
</dbReference>
<dbReference type="Pfam" id="PF02790">
    <property type="entry name" value="COX2_TM"/>
    <property type="match status" value="1"/>
</dbReference>
<dbReference type="InterPro" id="IPR045187">
    <property type="entry name" value="CcO_II"/>
</dbReference>
<feature type="transmembrane region" description="Helical" evidence="12">
    <location>
        <begin position="6"/>
        <end position="24"/>
    </location>
</feature>
<feature type="domain" description="Cytochrome oxidase subunit II copper A binding" evidence="13">
    <location>
        <begin position="145"/>
        <end position="256"/>
    </location>
</feature>
<dbReference type="InterPro" id="IPR002429">
    <property type="entry name" value="CcO_II-like_C"/>
</dbReference>
<evidence type="ECO:0000256" key="9">
    <source>
        <dbReference type="ARBA" id="ARBA00023136"/>
    </source>
</evidence>
<comment type="similarity">
    <text evidence="2 10">Belongs to the cytochrome c oxidase subunit 2 family.</text>
</comment>
<evidence type="ECO:0000313" key="15">
    <source>
        <dbReference type="EMBL" id="QKD83433.1"/>
    </source>
</evidence>
<evidence type="ECO:0000256" key="8">
    <source>
        <dbReference type="ARBA" id="ARBA00022989"/>
    </source>
</evidence>
<evidence type="ECO:0000256" key="3">
    <source>
        <dbReference type="ARBA" id="ARBA00022448"/>
    </source>
</evidence>
<comment type="subcellular location">
    <subcellularLocation>
        <location evidence="10">Cell membrane</location>
        <topology evidence="10">Multi-pass membrane protein</topology>
    </subcellularLocation>
    <subcellularLocation>
        <location evidence="1">Membrane</location>
        <topology evidence="1">Multi-pass membrane protein</topology>
    </subcellularLocation>
</comment>
<dbReference type="PROSITE" id="PS50857">
    <property type="entry name" value="COX2_CUA"/>
    <property type="match status" value="1"/>
</dbReference>
<name>A0A6M8BK42_9CYAN</name>
<sequence>MNLKTIAGIGVYIAILVATSIWVGQQAYGWLPPQASAESMLIDDLFSLFSAIGAFILLGITGLVLYTVFTQSVSRFDTSDGPHMEGNVKLEIFWTAVPLLLVFFLAAYSYQTYQQMAVRGPMDLVHLHHMPGTTPTAYAADLEPEPVEEVEVYAKQWAWSFRYPSAGVVSADLHLPVNKRVRLRMTADEVIHGFYVPAFRLKQDIMPKRTTEFEFTPVREGTYRLNDSQFSGTYFAIMTANVVVESPDSYRQWLASAAAQPAVPAENPAYSEYTNKRLKRFGGWKTIAPAPPPLVNALAEG</sequence>
<feature type="transmembrane region" description="Helical" evidence="12">
    <location>
        <begin position="92"/>
        <end position="110"/>
    </location>
</feature>
<dbReference type="InterPro" id="IPR008972">
    <property type="entry name" value="Cupredoxin"/>
</dbReference>
<evidence type="ECO:0000256" key="4">
    <source>
        <dbReference type="ARBA" id="ARBA00022660"/>
    </source>
</evidence>
<keyword evidence="11" id="KW-0186">Copper</keyword>
<dbReference type="GO" id="GO:0005886">
    <property type="term" value="C:plasma membrane"/>
    <property type="evidence" value="ECO:0007669"/>
    <property type="project" value="UniProtKB-SubCell"/>
</dbReference>
<keyword evidence="9 12" id="KW-0472">Membrane</keyword>
<evidence type="ECO:0000256" key="11">
    <source>
        <dbReference type="RuleBase" id="RU004024"/>
    </source>
</evidence>
<keyword evidence="6" id="KW-1278">Translocase</keyword>
<dbReference type="CDD" id="cd13919">
    <property type="entry name" value="CuRO_HCO_II_like_5"/>
    <property type="match status" value="1"/>
</dbReference>
<keyword evidence="3 10" id="KW-0813">Transport</keyword>
<dbReference type="PROSITE" id="PS50999">
    <property type="entry name" value="COX2_TM"/>
    <property type="match status" value="1"/>
</dbReference>
<dbReference type="EMBL" id="CP053661">
    <property type="protein sequence ID" value="QKD83433.1"/>
    <property type="molecule type" value="Genomic_DNA"/>
</dbReference>
<dbReference type="GO" id="GO:0042773">
    <property type="term" value="P:ATP synthesis coupled electron transport"/>
    <property type="evidence" value="ECO:0007669"/>
    <property type="project" value="TreeGrafter"/>
</dbReference>
<comment type="function">
    <text evidence="11">Subunits I and II form the functional core of the enzyme complex. Electrons originating in cytochrome c are transferred via heme a and Cu(A) to the binuclear center formed by heme a3 and Cu(B).</text>
</comment>
<evidence type="ECO:0000256" key="5">
    <source>
        <dbReference type="ARBA" id="ARBA00022692"/>
    </source>
</evidence>
<dbReference type="Pfam" id="PF00116">
    <property type="entry name" value="COX2"/>
    <property type="match status" value="1"/>
</dbReference>
<evidence type="ECO:0000256" key="12">
    <source>
        <dbReference type="SAM" id="Phobius"/>
    </source>
</evidence>
<dbReference type="PANTHER" id="PTHR22888">
    <property type="entry name" value="CYTOCHROME C OXIDASE, SUBUNIT II"/>
    <property type="match status" value="1"/>
</dbReference>
<gene>
    <name evidence="15" type="ORF">HPC62_15605</name>
</gene>
<dbReference type="KEGG" id="theu:HPC62_15605"/>
<keyword evidence="5 10" id="KW-0812">Transmembrane</keyword>
<reference evidence="15 16" key="1">
    <citation type="submission" date="2020-05" db="EMBL/GenBank/DDBJ databases">
        <title>Complete genome sequence of of a novel Thermoleptolyngbya strain isolated from hot springs of Ganzi, Sichuan China.</title>
        <authorList>
            <person name="Tang J."/>
            <person name="Daroch M."/>
            <person name="Li L."/>
            <person name="Waleron K."/>
            <person name="Waleron M."/>
            <person name="Waleron M."/>
        </authorList>
    </citation>
    <scope>NUCLEOTIDE SEQUENCE [LARGE SCALE GENOMIC DNA]</scope>
    <source>
        <strain evidence="15 16">PKUAC-SCTA183</strain>
    </source>
</reference>
<keyword evidence="11" id="KW-0479">Metal-binding</keyword>
<evidence type="ECO:0000256" key="10">
    <source>
        <dbReference type="RuleBase" id="RU000456"/>
    </source>
</evidence>
<dbReference type="Gene3D" id="2.60.40.420">
    <property type="entry name" value="Cupredoxins - blue copper proteins"/>
    <property type="match status" value="1"/>
</dbReference>
<dbReference type="AlphaFoldDB" id="A0A6M8BK42"/>
<feature type="transmembrane region" description="Helical" evidence="12">
    <location>
        <begin position="45"/>
        <end position="69"/>
    </location>
</feature>
<comment type="catalytic activity">
    <reaction evidence="11">
        <text>4 Fe(II)-[cytochrome c] + O2 + 8 H(+)(in) = 4 Fe(III)-[cytochrome c] + 2 H2O + 4 H(+)(out)</text>
        <dbReference type="Rhea" id="RHEA:11436"/>
        <dbReference type="Rhea" id="RHEA-COMP:10350"/>
        <dbReference type="Rhea" id="RHEA-COMP:14399"/>
        <dbReference type="ChEBI" id="CHEBI:15377"/>
        <dbReference type="ChEBI" id="CHEBI:15378"/>
        <dbReference type="ChEBI" id="CHEBI:15379"/>
        <dbReference type="ChEBI" id="CHEBI:29033"/>
        <dbReference type="ChEBI" id="CHEBI:29034"/>
        <dbReference type="EC" id="7.1.1.9"/>
    </reaction>
</comment>